<keyword evidence="1" id="KW-0472">Membrane</keyword>
<keyword evidence="5" id="KW-1185">Reference proteome</keyword>
<keyword evidence="1" id="KW-1133">Transmembrane helix</keyword>
<dbReference type="EMBL" id="ATLV01017173">
    <property type="status" value="NOT_ANNOTATED_CDS"/>
    <property type="molecule type" value="Genomic_DNA"/>
</dbReference>
<feature type="signal peptide" evidence="2">
    <location>
        <begin position="1"/>
        <end position="26"/>
    </location>
</feature>
<evidence type="ECO:0000313" key="4">
    <source>
        <dbReference type="EnsemblMetazoa" id="ASIC009497-PA"/>
    </source>
</evidence>
<name>A0A084VVE0_ANOSI</name>
<evidence type="ECO:0000256" key="1">
    <source>
        <dbReference type="SAM" id="Phobius"/>
    </source>
</evidence>
<proteinExistence type="predicted"/>
<sequence length="190" mass="20935">MRLFGGRTLWLVLLLLISSAIAPAISHPQSSTVKARDGVSGRRVIFYKPQRDNTTVNASNIMNAPTICPPGQQLDRNYKCRRVMAILNHFASPAATCDLCRFSARWLSPHRVEMFPRRFVSLLLLVLLGVLLSPAIEPCAGVRVIFQRQIVEGDDPNKANILRSPNFAGSSCGNGQVTDSRGICRNTVSF</sequence>
<accession>A0A084VVE0</accession>
<evidence type="ECO:0000256" key="2">
    <source>
        <dbReference type="SAM" id="SignalP"/>
    </source>
</evidence>
<dbReference type="VEuPathDB" id="VectorBase:ASIC009497"/>
<dbReference type="Proteomes" id="UP000030765">
    <property type="component" value="Unassembled WGS sequence"/>
</dbReference>
<evidence type="ECO:0000313" key="5">
    <source>
        <dbReference type="Proteomes" id="UP000030765"/>
    </source>
</evidence>
<keyword evidence="1" id="KW-0812">Transmembrane</keyword>
<evidence type="ECO:0000313" key="3">
    <source>
        <dbReference type="EMBL" id="KFB41934.1"/>
    </source>
</evidence>
<dbReference type="EMBL" id="KE525157">
    <property type="protein sequence ID" value="KFB41934.1"/>
    <property type="molecule type" value="Genomic_DNA"/>
</dbReference>
<gene>
    <name evidence="3" type="ORF">ZHAS_00009497</name>
</gene>
<dbReference type="EnsemblMetazoa" id="ASIC009497-RA">
    <property type="protein sequence ID" value="ASIC009497-PA"/>
    <property type="gene ID" value="ASIC009497"/>
</dbReference>
<reference evidence="3 5" key="1">
    <citation type="journal article" date="2014" name="BMC Genomics">
        <title>Genome sequence of Anopheles sinensis provides insight into genetics basis of mosquito competence for malaria parasites.</title>
        <authorList>
            <person name="Zhou D."/>
            <person name="Zhang D."/>
            <person name="Ding G."/>
            <person name="Shi L."/>
            <person name="Hou Q."/>
            <person name="Ye Y."/>
            <person name="Xu Y."/>
            <person name="Zhou H."/>
            <person name="Xiong C."/>
            <person name="Li S."/>
            <person name="Yu J."/>
            <person name="Hong S."/>
            <person name="Yu X."/>
            <person name="Zou P."/>
            <person name="Chen C."/>
            <person name="Chang X."/>
            <person name="Wang W."/>
            <person name="Lv Y."/>
            <person name="Sun Y."/>
            <person name="Ma L."/>
            <person name="Shen B."/>
            <person name="Zhu C."/>
        </authorList>
    </citation>
    <scope>NUCLEOTIDE SEQUENCE [LARGE SCALE GENOMIC DNA]</scope>
</reference>
<dbReference type="AlphaFoldDB" id="A0A084VVE0"/>
<dbReference type="VEuPathDB" id="VectorBase:ASIS000218"/>
<feature type="chain" id="PRO_5001783839" evidence="2">
    <location>
        <begin position="27"/>
        <end position="190"/>
    </location>
</feature>
<reference evidence="4" key="2">
    <citation type="submission" date="2020-05" db="UniProtKB">
        <authorList>
            <consortium name="EnsemblMetazoa"/>
        </authorList>
    </citation>
    <scope>IDENTIFICATION</scope>
</reference>
<organism evidence="3">
    <name type="scientific">Anopheles sinensis</name>
    <name type="common">Mosquito</name>
    <dbReference type="NCBI Taxonomy" id="74873"/>
    <lineage>
        <taxon>Eukaryota</taxon>
        <taxon>Metazoa</taxon>
        <taxon>Ecdysozoa</taxon>
        <taxon>Arthropoda</taxon>
        <taxon>Hexapoda</taxon>
        <taxon>Insecta</taxon>
        <taxon>Pterygota</taxon>
        <taxon>Neoptera</taxon>
        <taxon>Endopterygota</taxon>
        <taxon>Diptera</taxon>
        <taxon>Nematocera</taxon>
        <taxon>Culicoidea</taxon>
        <taxon>Culicidae</taxon>
        <taxon>Anophelinae</taxon>
        <taxon>Anopheles</taxon>
    </lineage>
</organism>
<feature type="transmembrane region" description="Helical" evidence="1">
    <location>
        <begin position="119"/>
        <end position="140"/>
    </location>
</feature>
<keyword evidence="2" id="KW-0732">Signal</keyword>
<dbReference type="OrthoDB" id="7744230at2759"/>
<protein>
    <submittedName>
        <fullName evidence="3 4">Uncharacterized protein</fullName>
    </submittedName>
</protein>